<evidence type="ECO:0000313" key="6">
    <source>
        <dbReference type="Proteomes" id="UP000289792"/>
    </source>
</evidence>
<dbReference type="EMBL" id="SDDZ01000006">
    <property type="protein sequence ID" value="RXJ49712.1"/>
    <property type="molecule type" value="Genomic_DNA"/>
</dbReference>
<dbReference type="CDD" id="cd08946">
    <property type="entry name" value="SDR_e"/>
    <property type="match status" value="1"/>
</dbReference>
<protein>
    <submittedName>
        <fullName evidence="5">NAD(P)-dependent oxidoreductase</fullName>
    </submittedName>
</protein>
<dbReference type="Pfam" id="PF01370">
    <property type="entry name" value="Epimerase"/>
    <property type="match status" value="1"/>
</dbReference>
<feature type="domain" description="NAD-dependent epimerase/dehydratase" evidence="4">
    <location>
        <begin position="6"/>
        <end position="183"/>
    </location>
</feature>
<evidence type="ECO:0000256" key="2">
    <source>
        <dbReference type="ARBA" id="ARBA00023002"/>
    </source>
</evidence>
<organism evidence="5 6">
    <name type="scientific">Gelidibacter gilvus</name>
    <dbReference type="NCBI Taxonomy" id="59602"/>
    <lineage>
        <taxon>Bacteria</taxon>
        <taxon>Pseudomonadati</taxon>
        <taxon>Bacteroidota</taxon>
        <taxon>Flavobacteriia</taxon>
        <taxon>Flavobacteriales</taxon>
        <taxon>Flavobacteriaceae</taxon>
        <taxon>Gelidibacter</taxon>
    </lineage>
</organism>
<dbReference type="SUPFAM" id="SSF51735">
    <property type="entry name" value="NAD(P)-binding Rossmann-fold domains"/>
    <property type="match status" value="1"/>
</dbReference>
<dbReference type="OrthoDB" id="329806at2"/>
<sequence>MTKKNILLTGASGTVGFEALKQLIEKGTYTISVFDKKTKLSEKKLEPFANQINLIYGDISNPKDLESIKNIDAVIHLAAIIPPLADEHPELAKAVNTEGTRHLIKQLEAHSPNAFFMYSSSISIYGDRVENPYIKVGDALTPSEGDAYGETKIAAEKLLQESHLDWTIFRLAAIMGNHKMSKLMFHQPLNTALEIATPRDTARAFVNGIEKQQELSKRIFNLGGGESCRISYEHFLERSFAVFGLGAVDFPEHAFADKNFHCGFYADGDDLENIVQFRRDSLQDHFEMEAKKVSSLKKTAASLFKKPIKWFLLKKSEPYQAFKTKDAKQMHHYFNLKPKS</sequence>
<evidence type="ECO:0000259" key="4">
    <source>
        <dbReference type="Pfam" id="PF01370"/>
    </source>
</evidence>
<dbReference type="InterPro" id="IPR036291">
    <property type="entry name" value="NAD(P)-bd_dom_sf"/>
</dbReference>
<comment type="caution">
    <text evidence="5">The sequence shown here is derived from an EMBL/GenBank/DDBJ whole genome shotgun (WGS) entry which is preliminary data.</text>
</comment>
<keyword evidence="6" id="KW-1185">Reference proteome</keyword>
<keyword evidence="2" id="KW-0560">Oxidoreductase</keyword>
<dbReference type="AlphaFoldDB" id="A0A4Q0XHX6"/>
<keyword evidence="3" id="KW-0520">NAD</keyword>
<dbReference type="RefSeq" id="WP_129017722.1">
    <property type="nucleotide sequence ID" value="NZ_SDDZ01000006.1"/>
</dbReference>
<dbReference type="InterPro" id="IPR001509">
    <property type="entry name" value="Epimerase_deHydtase"/>
</dbReference>
<evidence type="ECO:0000256" key="3">
    <source>
        <dbReference type="ARBA" id="ARBA00023027"/>
    </source>
</evidence>
<gene>
    <name evidence="5" type="ORF">ESZ48_11970</name>
</gene>
<evidence type="ECO:0000313" key="5">
    <source>
        <dbReference type="EMBL" id="RXJ49712.1"/>
    </source>
</evidence>
<dbReference type="Gene3D" id="3.40.50.720">
    <property type="entry name" value="NAD(P)-binding Rossmann-like Domain"/>
    <property type="match status" value="1"/>
</dbReference>
<name>A0A4Q0XHX6_9FLAO</name>
<dbReference type="Proteomes" id="UP000289792">
    <property type="component" value="Unassembled WGS sequence"/>
</dbReference>
<dbReference type="GO" id="GO:0016491">
    <property type="term" value="F:oxidoreductase activity"/>
    <property type="evidence" value="ECO:0007669"/>
    <property type="project" value="UniProtKB-KW"/>
</dbReference>
<dbReference type="PANTHER" id="PTHR43103">
    <property type="entry name" value="NUCLEOSIDE-DIPHOSPHATE-SUGAR EPIMERASE"/>
    <property type="match status" value="1"/>
</dbReference>
<proteinExistence type="inferred from homology"/>
<reference evidence="5 6" key="1">
    <citation type="submission" date="2019-01" db="EMBL/GenBank/DDBJ databases">
        <title>Genome sequence of the Antarctic species Gelidibacter gilvus ACAM 158(T).</title>
        <authorList>
            <person name="Bowman J.P."/>
        </authorList>
    </citation>
    <scope>NUCLEOTIDE SEQUENCE [LARGE SCALE GENOMIC DNA]</scope>
    <source>
        <strain evidence="5 6">IC158</strain>
    </source>
</reference>
<evidence type="ECO:0000256" key="1">
    <source>
        <dbReference type="ARBA" id="ARBA00007637"/>
    </source>
</evidence>
<dbReference type="PANTHER" id="PTHR43103:SF5">
    <property type="entry name" value="4-EPIMERASE, PUTATIVE (AFU_ORTHOLOGUE AFUA_7G00360)-RELATED"/>
    <property type="match status" value="1"/>
</dbReference>
<accession>A0A4Q0XHX6</accession>
<comment type="similarity">
    <text evidence="1">Belongs to the NAD(P)-dependent epimerase/dehydratase family.</text>
</comment>